<dbReference type="AlphaFoldDB" id="A0A7W0BYS9"/>
<dbReference type="GO" id="GO:0004140">
    <property type="term" value="F:dephospho-CoA kinase activity"/>
    <property type="evidence" value="ECO:0007669"/>
    <property type="project" value="UniProtKB-UniRule"/>
</dbReference>
<dbReference type="Proteomes" id="UP000523087">
    <property type="component" value="Unassembled WGS sequence"/>
</dbReference>
<dbReference type="GO" id="GO:0015937">
    <property type="term" value="P:coenzyme A biosynthetic process"/>
    <property type="evidence" value="ECO:0007669"/>
    <property type="project" value="UniProtKB-UniRule"/>
</dbReference>
<evidence type="ECO:0000256" key="5">
    <source>
        <dbReference type="HAMAP-Rule" id="MF_00376"/>
    </source>
</evidence>
<keyword evidence="3 5" id="KW-0067">ATP-binding</keyword>
<dbReference type="FunFam" id="3.40.50.300:FF:000485">
    <property type="entry name" value="Dephospho-CoA kinase CAB5"/>
    <property type="match status" value="1"/>
</dbReference>
<comment type="similarity">
    <text evidence="1 5">Belongs to the CoaE family.</text>
</comment>
<feature type="binding site" evidence="5">
    <location>
        <begin position="12"/>
        <end position="17"/>
    </location>
    <ligand>
        <name>ATP</name>
        <dbReference type="ChEBI" id="CHEBI:30616"/>
    </ligand>
</feature>
<evidence type="ECO:0000256" key="3">
    <source>
        <dbReference type="ARBA" id="ARBA00022840"/>
    </source>
</evidence>
<evidence type="ECO:0000256" key="6">
    <source>
        <dbReference type="NCBIfam" id="TIGR00152"/>
    </source>
</evidence>
<evidence type="ECO:0000313" key="8">
    <source>
        <dbReference type="Proteomes" id="UP000523087"/>
    </source>
</evidence>
<dbReference type="InterPro" id="IPR027417">
    <property type="entry name" value="P-loop_NTPase"/>
</dbReference>
<dbReference type="InterPro" id="IPR001977">
    <property type="entry name" value="Depp_CoAkinase"/>
</dbReference>
<evidence type="ECO:0000313" key="7">
    <source>
        <dbReference type="EMBL" id="MBA2873776.1"/>
    </source>
</evidence>
<dbReference type="RefSeq" id="WP_181554683.1">
    <property type="nucleotide sequence ID" value="NZ_CP064060.1"/>
</dbReference>
<dbReference type="SUPFAM" id="SSF52540">
    <property type="entry name" value="P-loop containing nucleoside triphosphate hydrolases"/>
    <property type="match status" value="1"/>
</dbReference>
<dbReference type="EC" id="2.7.1.24" evidence="5 6"/>
<dbReference type="PANTHER" id="PTHR10695">
    <property type="entry name" value="DEPHOSPHO-COA KINASE-RELATED"/>
    <property type="match status" value="1"/>
</dbReference>
<protein>
    <recommendedName>
        <fullName evidence="5 6">Dephospho-CoA kinase</fullName>
        <ecNumber evidence="5 6">2.7.1.24</ecNumber>
    </recommendedName>
    <alternativeName>
        <fullName evidence="5">Dephosphocoenzyme A kinase</fullName>
    </alternativeName>
</protein>
<gene>
    <name evidence="5" type="primary">coaE</name>
    <name evidence="7" type="ORF">HNR31_000528</name>
</gene>
<dbReference type="Pfam" id="PF01121">
    <property type="entry name" value="CoaE"/>
    <property type="match status" value="1"/>
</dbReference>
<keyword evidence="5 7" id="KW-0418">Kinase</keyword>
<sequence length="199" mass="22583">MSLTIGLTGGIASGKSTITRMMRELGIPVIDADQVAREVVEIGKEAYKNIIEVFGREILQENGEINRAKLGAIVFHDEEKRKKLNAIVHPAVRQHMLAKKEEYIHRGEKTIVLDIPLLFESGLTHFVDKIIVVYVDEHIQLERLMKRNGFSQDEALARIQAQMPLHEKVKKADAVIDNNGTIEETKQQLLQILTKWDVL</sequence>
<dbReference type="GO" id="GO:0005524">
    <property type="term" value="F:ATP binding"/>
    <property type="evidence" value="ECO:0007669"/>
    <property type="project" value="UniProtKB-UniRule"/>
</dbReference>
<dbReference type="CDD" id="cd02022">
    <property type="entry name" value="DPCK"/>
    <property type="match status" value="1"/>
</dbReference>
<dbReference type="EMBL" id="JACDUT010000001">
    <property type="protein sequence ID" value="MBA2873776.1"/>
    <property type="molecule type" value="Genomic_DNA"/>
</dbReference>
<evidence type="ECO:0000256" key="4">
    <source>
        <dbReference type="ARBA" id="ARBA00022993"/>
    </source>
</evidence>
<dbReference type="HAMAP" id="MF_00376">
    <property type="entry name" value="Dephospho_CoA_kinase"/>
    <property type="match status" value="1"/>
</dbReference>
<keyword evidence="5 7" id="KW-0808">Transferase</keyword>
<dbReference type="NCBIfam" id="TIGR00152">
    <property type="entry name" value="dephospho-CoA kinase"/>
    <property type="match status" value="1"/>
</dbReference>
<keyword evidence="4 5" id="KW-0173">Coenzyme A biosynthesis</keyword>
<dbReference type="PANTHER" id="PTHR10695:SF46">
    <property type="entry name" value="BIFUNCTIONAL COENZYME A SYNTHASE-RELATED"/>
    <property type="match status" value="1"/>
</dbReference>
<proteinExistence type="inferred from homology"/>
<organism evidence="7 8">
    <name type="scientific">Thermaerobacillus caldiproteolyticus</name>
    <dbReference type="NCBI Taxonomy" id="247480"/>
    <lineage>
        <taxon>Bacteria</taxon>
        <taxon>Bacillati</taxon>
        <taxon>Bacillota</taxon>
        <taxon>Bacilli</taxon>
        <taxon>Bacillales</taxon>
        <taxon>Anoxybacillaceae</taxon>
        <taxon>Thermaerobacillus</taxon>
    </lineage>
</organism>
<accession>A0A7W0BYS9</accession>
<keyword evidence="5" id="KW-0963">Cytoplasm</keyword>
<name>A0A7W0BYS9_9BACL</name>
<comment type="function">
    <text evidence="5">Catalyzes the phosphorylation of the 3'-hydroxyl group of dephosphocoenzyme A to form coenzyme A.</text>
</comment>
<keyword evidence="2 5" id="KW-0547">Nucleotide-binding</keyword>
<comment type="subcellular location">
    <subcellularLocation>
        <location evidence="5">Cytoplasm</location>
    </subcellularLocation>
</comment>
<comment type="catalytic activity">
    <reaction evidence="5">
        <text>3'-dephospho-CoA + ATP = ADP + CoA + H(+)</text>
        <dbReference type="Rhea" id="RHEA:18245"/>
        <dbReference type="ChEBI" id="CHEBI:15378"/>
        <dbReference type="ChEBI" id="CHEBI:30616"/>
        <dbReference type="ChEBI" id="CHEBI:57287"/>
        <dbReference type="ChEBI" id="CHEBI:57328"/>
        <dbReference type="ChEBI" id="CHEBI:456216"/>
        <dbReference type="EC" id="2.7.1.24"/>
    </reaction>
</comment>
<dbReference type="UniPathway" id="UPA00241">
    <property type="reaction ID" value="UER00356"/>
</dbReference>
<evidence type="ECO:0000256" key="2">
    <source>
        <dbReference type="ARBA" id="ARBA00022741"/>
    </source>
</evidence>
<dbReference type="Gene3D" id="3.40.50.300">
    <property type="entry name" value="P-loop containing nucleotide triphosphate hydrolases"/>
    <property type="match status" value="1"/>
</dbReference>
<dbReference type="PROSITE" id="PS51219">
    <property type="entry name" value="DPCK"/>
    <property type="match status" value="1"/>
</dbReference>
<dbReference type="GO" id="GO:0005737">
    <property type="term" value="C:cytoplasm"/>
    <property type="evidence" value="ECO:0007669"/>
    <property type="project" value="UniProtKB-SubCell"/>
</dbReference>
<evidence type="ECO:0000256" key="1">
    <source>
        <dbReference type="ARBA" id="ARBA00009018"/>
    </source>
</evidence>
<comment type="caution">
    <text evidence="7">The sequence shown here is derived from an EMBL/GenBank/DDBJ whole genome shotgun (WGS) entry which is preliminary data.</text>
</comment>
<keyword evidence="8" id="KW-1185">Reference proteome</keyword>
<reference evidence="7 8" key="1">
    <citation type="submission" date="2020-07" db="EMBL/GenBank/DDBJ databases">
        <title>Genomic Encyclopedia of Type Strains, Phase IV (KMG-IV): sequencing the most valuable type-strain genomes for metagenomic binning, comparative biology and taxonomic classification.</title>
        <authorList>
            <person name="Goeker M."/>
        </authorList>
    </citation>
    <scope>NUCLEOTIDE SEQUENCE [LARGE SCALE GENOMIC DNA]</scope>
    <source>
        <strain evidence="7 8">DSM 15730</strain>
    </source>
</reference>
<comment type="pathway">
    <text evidence="5">Cofactor biosynthesis; coenzyme A biosynthesis; CoA from (R)-pantothenate: step 5/5.</text>
</comment>